<proteinExistence type="predicted"/>
<keyword evidence="2" id="KW-1185">Reference proteome</keyword>
<dbReference type="Gene3D" id="3.40.50.1110">
    <property type="entry name" value="SGNH hydrolase"/>
    <property type="match status" value="1"/>
</dbReference>
<accession>A0A8J7H0E4</accession>
<protein>
    <submittedName>
        <fullName evidence="1">SGNH/GDSL hydrolase family protein</fullName>
    </submittedName>
</protein>
<organism evidence="1 2">
    <name type="scientific">Mobilitalea sibirica</name>
    <dbReference type="NCBI Taxonomy" id="1462919"/>
    <lineage>
        <taxon>Bacteria</taxon>
        <taxon>Bacillati</taxon>
        <taxon>Bacillota</taxon>
        <taxon>Clostridia</taxon>
        <taxon>Lachnospirales</taxon>
        <taxon>Lachnospiraceae</taxon>
        <taxon>Mobilitalea</taxon>
    </lineage>
</organism>
<dbReference type="Proteomes" id="UP000623269">
    <property type="component" value="Unassembled WGS sequence"/>
</dbReference>
<comment type="caution">
    <text evidence="1">The sequence shown here is derived from an EMBL/GenBank/DDBJ whole genome shotgun (WGS) entry which is preliminary data.</text>
</comment>
<evidence type="ECO:0000313" key="2">
    <source>
        <dbReference type="Proteomes" id="UP000623269"/>
    </source>
</evidence>
<gene>
    <name evidence="1" type="ORF">I5677_01370</name>
</gene>
<dbReference type="AlphaFoldDB" id="A0A8J7H0E4"/>
<evidence type="ECO:0000313" key="1">
    <source>
        <dbReference type="EMBL" id="MBH1939539.1"/>
    </source>
</evidence>
<dbReference type="EMBL" id="JAEAGR010000001">
    <property type="protein sequence ID" value="MBH1939539.1"/>
    <property type="molecule type" value="Genomic_DNA"/>
</dbReference>
<keyword evidence="1" id="KW-0378">Hydrolase</keyword>
<dbReference type="InterPro" id="IPR036514">
    <property type="entry name" value="SGNH_hydro_sf"/>
</dbReference>
<dbReference type="PANTHER" id="PTHR34407:SF1">
    <property type="entry name" value="SGNH HYDROLASE-TYPE ESTERASE DOMAIN-CONTAINING PROTEIN"/>
    <property type="match status" value="1"/>
</dbReference>
<reference evidence="1" key="1">
    <citation type="submission" date="2020-12" db="EMBL/GenBank/DDBJ databases">
        <title>M. sibirica DSM 26468T genome.</title>
        <authorList>
            <person name="Thieme N."/>
            <person name="Rettenmaier R."/>
            <person name="Zverlov V."/>
            <person name="Liebl W."/>
        </authorList>
    </citation>
    <scope>NUCLEOTIDE SEQUENCE</scope>
    <source>
        <strain evidence="1">DSM 26468</strain>
    </source>
</reference>
<dbReference type="GO" id="GO:0016787">
    <property type="term" value="F:hydrolase activity"/>
    <property type="evidence" value="ECO:0007669"/>
    <property type="project" value="UniProtKB-KW"/>
</dbReference>
<dbReference type="SUPFAM" id="SSF52266">
    <property type="entry name" value="SGNH hydrolase"/>
    <property type="match status" value="1"/>
</dbReference>
<dbReference type="CDD" id="cd00229">
    <property type="entry name" value="SGNH_hydrolase"/>
    <property type="match status" value="1"/>
</dbReference>
<sequence>MNDFHDLITDAEVIKRSLISTGNNFRILQAMKKARRGDKVTIAYLGASITFPLKVSWNNCYATLSYHYFKELFTASDKIEYVNAGMNGTSSTIGLIRAKRDILQYQPDIIFVEFAVNDSKDSVSREVYECLILQLLNADTKPAVILLFMTSESGYSCQGQMQAVGEYYHLPMISIMDALMPEIINKRFYWSHFSNDNIHPNEYGNLLIAEFIKYYYYRVMNEEEEQDIEIPGRPFYGNSFINMKLLDSQNAELISMGSFKASDTIKEFKNGWVHNQKSGNDSLIMRLTCKSLFVIFKESNEITEGNAQIIIDGIISATLSGYRMFGWNNPTVRLVLRDEETLERVIEVKMENGSENKNFSLLAFGYCV</sequence>
<name>A0A8J7H0E4_9FIRM</name>
<dbReference type="PANTHER" id="PTHR34407">
    <property type="entry name" value="EXPRESSED PROTEIN"/>
    <property type="match status" value="1"/>
</dbReference>
<dbReference type="RefSeq" id="WP_197659754.1">
    <property type="nucleotide sequence ID" value="NZ_JAEAGR010000001.1"/>
</dbReference>